<dbReference type="SUPFAM" id="SSF53639">
    <property type="entry name" value="AraD/HMP-PK domain-like"/>
    <property type="match status" value="1"/>
</dbReference>
<dbReference type="PANTHER" id="PTHR10672:SF3">
    <property type="entry name" value="PROTEIN HU-LI TAI SHAO"/>
    <property type="match status" value="1"/>
</dbReference>
<organism evidence="3 4">
    <name type="scientific">Paraburkholderia ginsengiterrae</name>
    <dbReference type="NCBI Taxonomy" id="1462993"/>
    <lineage>
        <taxon>Bacteria</taxon>
        <taxon>Pseudomonadati</taxon>
        <taxon>Pseudomonadota</taxon>
        <taxon>Betaproteobacteria</taxon>
        <taxon>Burkholderiales</taxon>
        <taxon>Burkholderiaceae</taxon>
        <taxon>Paraburkholderia</taxon>
    </lineage>
</organism>
<name>A0A1A9N7U8_9BURK</name>
<comment type="similarity">
    <text evidence="1">Belongs to the aldolase class II family.</text>
</comment>
<dbReference type="InterPro" id="IPR036409">
    <property type="entry name" value="Aldolase_II/adducin_N_sf"/>
</dbReference>
<dbReference type="Pfam" id="PF00596">
    <property type="entry name" value="Aldolase_II"/>
    <property type="match status" value="1"/>
</dbReference>
<evidence type="ECO:0000313" key="4">
    <source>
        <dbReference type="Proteomes" id="UP000078116"/>
    </source>
</evidence>
<dbReference type="RefSeq" id="WP_064286128.1">
    <property type="nucleotide sequence ID" value="NZ_LXKA01000209.1"/>
</dbReference>
<dbReference type="SMART" id="SM01007">
    <property type="entry name" value="Aldolase_II"/>
    <property type="match status" value="1"/>
</dbReference>
<dbReference type="NCBIfam" id="NF005451">
    <property type="entry name" value="PRK07044.1"/>
    <property type="match status" value="1"/>
</dbReference>
<gene>
    <name evidence="3" type="ORF">A6V37_25060</name>
</gene>
<dbReference type="Proteomes" id="UP000078116">
    <property type="component" value="Unassembled WGS sequence"/>
</dbReference>
<protein>
    <submittedName>
        <fullName evidence="3">Class II aldolase</fullName>
    </submittedName>
</protein>
<reference evidence="3 4" key="1">
    <citation type="submission" date="2016-04" db="EMBL/GenBank/DDBJ databases">
        <title>Reclassification of Paraburkholderia panaciterrae (Farh et al. 2015) Dobritsa &amp; Samadpour 2016 as a later homotypic synonym of Paraburkholderia ginsengiterrae (Farh et al. 2015) Dobritsa &amp; Samadpour 2016.</title>
        <authorList>
            <person name="Dobritsa A.P."/>
            <person name="Kutumbaka K."/>
            <person name="Samadpour M."/>
        </authorList>
    </citation>
    <scope>NUCLEOTIDE SEQUENCE [LARGE SCALE GENOMIC DNA]</scope>
    <source>
        <strain evidence="3 4">DCY85</strain>
    </source>
</reference>
<dbReference type="STRING" id="1462993.A6V36_33790"/>
<sequence length="261" mass="29659">MKSETPREILARRKAKRRSVSEVEWEARIQLAACYRLVAHFRMTDMIYNHISLRVPGTDDQFLINPFGLLYEEITAANLVKVDCEGKLIEDDGLDVNPAGFVIHSAIHMARHDVACVLHTHTRAGVAVSALKQGLLPVSQHAMRFFNRVSYHDYEGISLDDDERSRLVADLGGHHTLILRNHGLLTTGRSVHAAFELMYYLEMACQIQTSLPGNIGDWTLPAPAVCERAALQFEHSHEFLKERDWHALLRLVERIDPSFKE</sequence>
<proteinExistence type="inferred from homology"/>
<dbReference type="OrthoDB" id="8859181at2"/>
<dbReference type="InterPro" id="IPR001303">
    <property type="entry name" value="Aldolase_II/adducin_N"/>
</dbReference>
<dbReference type="AlphaFoldDB" id="A0A1A9N7U8"/>
<evidence type="ECO:0000313" key="3">
    <source>
        <dbReference type="EMBL" id="OAJ61620.1"/>
    </source>
</evidence>
<dbReference type="GO" id="GO:0005856">
    <property type="term" value="C:cytoskeleton"/>
    <property type="evidence" value="ECO:0007669"/>
    <property type="project" value="TreeGrafter"/>
</dbReference>
<accession>A0A1A9N7U8</accession>
<evidence type="ECO:0000259" key="2">
    <source>
        <dbReference type="SMART" id="SM01007"/>
    </source>
</evidence>
<dbReference type="InterPro" id="IPR051017">
    <property type="entry name" value="Aldolase-II_Adducin_sf"/>
</dbReference>
<dbReference type="PANTHER" id="PTHR10672">
    <property type="entry name" value="ADDUCIN"/>
    <property type="match status" value="1"/>
</dbReference>
<feature type="domain" description="Class II aldolase/adducin N-terminal" evidence="2">
    <location>
        <begin position="29"/>
        <end position="209"/>
    </location>
</feature>
<dbReference type="GO" id="GO:0051015">
    <property type="term" value="F:actin filament binding"/>
    <property type="evidence" value="ECO:0007669"/>
    <property type="project" value="TreeGrafter"/>
</dbReference>
<comment type="caution">
    <text evidence="3">The sequence shown here is derived from an EMBL/GenBank/DDBJ whole genome shotgun (WGS) entry which is preliminary data.</text>
</comment>
<dbReference type="EMBL" id="LXKA01000209">
    <property type="protein sequence ID" value="OAJ61620.1"/>
    <property type="molecule type" value="Genomic_DNA"/>
</dbReference>
<dbReference type="Gene3D" id="3.40.225.10">
    <property type="entry name" value="Class II aldolase/adducin N-terminal domain"/>
    <property type="match status" value="1"/>
</dbReference>
<evidence type="ECO:0000256" key="1">
    <source>
        <dbReference type="ARBA" id="ARBA00037961"/>
    </source>
</evidence>